<accession>A0AC34PV34</accession>
<evidence type="ECO:0000313" key="1">
    <source>
        <dbReference type="Proteomes" id="UP000887576"/>
    </source>
</evidence>
<name>A0AC34PV34_9BILA</name>
<organism evidence="1 2">
    <name type="scientific">Panagrolaimus sp. JU765</name>
    <dbReference type="NCBI Taxonomy" id="591449"/>
    <lineage>
        <taxon>Eukaryota</taxon>
        <taxon>Metazoa</taxon>
        <taxon>Ecdysozoa</taxon>
        <taxon>Nematoda</taxon>
        <taxon>Chromadorea</taxon>
        <taxon>Rhabditida</taxon>
        <taxon>Tylenchina</taxon>
        <taxon>Panagrolaimomorpha</taxon>
        <taxon>Panagrolaimoidea</taxon>
        <taxon>Panagrolaimidae</taxon>
        <taxon>Panagrolaimus</taxon>
    </lineage>
</organism>
<dbReference type="Proteomes" id="UP000887576">
    <property type="component" value="Unplaced"/>
</dbReference>
<dbReference type="WBParaSite" id="JU765_v2.g1021.t1">
    <property type="protein sequence ID" value="JU765_v2.g1021.t1"/>
    <property type="gene ID" value="JU765_v2.g1021"/>
</dbReference>
<protein>
    <submittedName>
        <fullName evidence="2">Uncharacterized protein</fullName>
    </submittedName>
</protein>
<reference evidence="2" key="1">
    <citation type="submission" date="2022-11" db="UniProtKB">
        <authorList>
            <consortium name="WormBaseParasite"/>
        </authorList>
    </citation>
    <scope>IDENTIFICATION</scope>
</reference>
<evidence type="ECO:0000313" key="2">
    <source>
        <dbReference type="WBParaSite" id="JU765_v2.g1021.t1"/>
    </source>
</evidence>
<sequence length="181" mass="20112">MLTNGTFLTPHRAQLYVPQLYSGSSDANEQVLSNITQIIPYFAVQQPLQQNPLISMYAPINVPINFIPEQGQSYYHSNSDELFNESTASEDLTTSDKEMSPHEVKTSASSSSMTSCSTVTPDLYPLTAINTVLFVFQYVLTPNDQGFFYAMILKVLQACLFSRICPKTPTHSSALGLKKRV</sequence>
<proteinExistence type="predicted"/>